<evidence type="ECO:0000256" key="1">
    <source>
        <dbReference type="SAM" id="MobiDB-lite"/>
    </source>
</evidence>
<protein>
    <submittedName>
        <fullName evidence="2">Uncharacterized protein</fullName>
    </submittedName>
</protein>
<evidence type="ECO:0000313" key="3">
    <source>
        <dbReference type="Proteomes" id="UP001549307"/>
    </source>
</evidence>
<dbReference type="EMBL" id="JBEPSN010000001">
    <property type="protein sequence ID" value="MET4538345.1"/>
    <property type="molecule type" value="Genomic_DNA"/>
</dbReference>
<reference evidence="2 3" key="1">
    <citation type="submission" date="2024-06" db="EMBL/GenBank/DDBJ databases">
        <title>Sorghum-associated microbial communities from plants grown in Nebraska, USA.</title>
        <authorList>
            <person name="Schachtman D."/>
        </authorList>
    </citation>
    <scope>NUCLEOTIDE SEQUENCE [LARGE SCALE GENOMIC DNA]</scope>
    <source>
        <strain evidence="2 3">3552</strain>
    </source>
</reference>
<organism evidence="2 3">
    <name type="scientific">Arthrobacter bambusae</name>
    <dbReference type="NCBI Taxonomy" id="1338426"/>
    <lineage>
        <taxon>Bacteria</taxon>
        <taxon>Bacillati</taxon>
        <taxon>Actinomycetota</taxon>
        <taxon>Actinomycetes</taxon>
        <taxon>Micrococcales</taxon>
        <taxon>Micrococcaceae</taxon>
        <taxon>Arthrobacter</taxon>
    </lineage>
</organism>
<accession>A0ABV2P0R0</accession>
<evidence type="ECO:0000313" key="2">
    <source>
        <dbReference type="EMBL" id="MET4538345.1"/>
    </source>
</evidence>
<gene>
    <name evidence="2" type="ORF">ABIE37_000100</name>
</gene>
<keyword evidence="3" id="KW-1185">Reference proteome</keyword>
<proteinExistence type="predicted"/>
<comment type="caution">
    <text evidence="2">The sequence shown here is derived from an EMBL/GenBank/DDBJ whole genome shotgun (WGS) entry which is preliminary data.</text>
</comment>
<feature type="region of interest" description="Disordered" evidence="1">
    <location>
        <begin position="59"/>
        <end position="82"/>
    </location>
</feature>
<sequence length="82" mass="8620">MYEVELEEGTVEPDQELLSSDVTAFQADSAVNARITTGGGSYLEALRYRISAGLECSRGREEGSGSFCRVGNASGGAASPER</sequence>
<dbReference type="Proteomes" id="UP001549307">
    <property type="component" value="Unassembled WGS sequence"/>
</dbReference>
<name>A0ABV2P0R0_9MICC</name>